<dbReference type="EMBL" id="QJVD01000004">
    <property type="protein sequence ID" value="PYI68741.1"/>
    <property type="molecule type" value="Genomic_DNA"/>
</dbReference>
<dbReference type="GO" id="GO:0034628">
    <property type="term" value="P:'de novo' NAD+ biosynthetic process from L-aspartate"/>
    <property type="evidence" value="ECO:0007669"/>
    <property type="project" value="TreeGrafter"/>
</dbReference>
<feature type="binding site" evidence="13">
    <location>
        <position position="340"/>
    </location>
    <ligand>
        <name>iminosuccinate</name>
        <dbReference type="ChEBI" id="CHEBI:77875"/>
    </ligand>
</feature>
<feature type="binding site" evidence="13">
    <location>
        <position position="387"/>
    </location>
    <ligand>
        <name>[4Fe-4S] cluster</name>
        <dbReference type="ChEBI" id="CHEBI:49883"/>
    </ligand>
</feature>
<evidence type="ECO:0000256" key="8">
    <source>
        <dbReference type="ARBA" id="ARBA00022723"/>
    </source>
</evidence>
<comment type="caution">
    <text evidence="15">The sequence shown here is derived from an EMBL/GenBank/DDBJ whole genome shotgun (WGS) entry which is preliminary data.</text>
</comment>
<dbReference type="NCBIfam" id="NF006884">
    <property type="entry name" value="PRK09375.2-5"/>
    <property type="match status" value="1"/>
</dbReference>
<keyword evidence="16" id="KW-1185">Reference proteome</keyword>
<dbReference type="Gene3D" id="3.40.50.10800">
    <property type="entry name" value="NadA-like"/>
    <property type="match status" value="3"/>
</dbReference>
<feature type="binding site" evidence="13">
    <location>
        <position position="121"/>
    </location>
    <ligand>
        <name>iminosuccinate</name>
        <dbReference type="ChEBI" id="CHEBI:77875"/>
    </ligand>
</feature>
<keyword evidence="4 13" id="KW-0004">4Fe-4S</keyword>
<dbReference type="EC" id="2.5.1.72" evidence="3 13"/>
<dbReference type="PANTHER" id="PTHR30573">
    <property type="entry name" value="QUINOLINATE SYNTHETASE A"/>
    <property type="match status" value="1"/>
</dbReference>
<comment type="catalytic activity">
    <reaction evidence="11">
        <text>iminosuccinate + dihydroxyacetone phosphate = quinolinate + phosphate + 2 H2O + H(+)</text>
        <dbReference type="Rhea" id="RHEA:25888"/>
        <dbReference type="ChEBI" id="CHEBI:15377"/>
        <dbReference type="ChEBI" id="CHEBI:15378"/>
        <dbReference type="ChEBI" id="CHEBI:29959"/>
        <dbReference type="ChEBI" id="CHEBI:43474"/>
        <dbReference type="ChEBI" id="CHEBI:57642"/>
        <dbReference type="ChEBI" id="CHEBI:77875"/>
        <dbReference type="EC" id="2.5.1.72"/>
    </reaction>
    <physiologicalReaction direction="left-to-right" evidence="11">
        <dbReference type="Rhea" id="RHEA:25889"/>
    </physiologicalReaction>
</comment>
<protein>
    <recommendedName>
        <fullName evidence="12 13">Quinolinate synthase</fullName>
        <ecNumber evidence="3 13">2.5.1.72</ecNumber>
    </recommendedName>
</protein>
<dbReference type="GO" id="GO:0008987">
    <property type="term" value="F:quinolinate synthetase A activity"/>
    <property type="evidence" value="ECO:0007669"/>
    <property type="project" value="UniProtKB-UniRule"/>
</dbReference>
<keyword evidence="6 13" id="KW-0662">Pyridine nucleotide biosynthesis</keyword>
<dbReference type="FunFam" id="3.40.50.10800:FF:000001">
    <property type="entry name" value="Quinolinate synthase A"/>
    <property type="match status" value="1"/>
</dbReference>
<dbReference type="InterPro" id="IPR003473">
    <property type="entry name" value="NadA"/>
</dbReference>
<comment type="pathway">
    <text evidence="2 13">Cofactor biosynthesis; NAD(+) biosynthesis; quinolinate from iminoaspartate: step 1/1.</text>
</comment>
<dbReference type="GO" id="GO:0051539">
    <property type="term" value="F:4 iron, 4 sulfur cluster binding"/>
    <property type="evidence" value="ECO:0007669"/>
    <property type="project" value="UniProtKB-KW"/>
</dbReference>
<name>A0A2V5LAR1_9MICC</name>
<feature type="binding site" evidence="13">
    <location>
        <begin position="207"/>
        <end position="209"/>
    </location>
    <ligand>
        <name>iminosuccinate</name>
        <dbReference type="ChEBI" id="CHEBI:77875"/>
    </ligand>
</feature>
<evidence type="ECO:0000256" key="11">
    <source>
        <dbReference type="ARBA" id="ARBA00050125"/>
    </source>
</evidence>
<keyword evidence="8 13" id="KW-0479">Metal-binding</keyword>
<evidence type="ECO:0000256" key="6">
    <source>
        <dbReference type="ARBA" id="ARBA00022642"/>
    </source>
</evidence>
<dbReference type="InterPro" id="IPR036094">
    <property type="entry name" value="NadA_sf"/>
</dbReference>
<evidence type="ECO:0000256" key="3">
    <source>
        <dbReference type="ARBA" id="ARBA00012669"/>
    </source>
</evidence>
<dbReference type="RefSeq" id="WP_110499992.1">
    <property type="nucleotide sequence ID" value="NZ_QJVD01000004.1"/>
</dbReference>
<comment type="subcellular location">
    <subcellularLocation>
        <location evidence="13">Cytoplasm</location>
    </subcellularLocation>
</comment>
<organism evidence="15 16">
    <name type="scientific">Arthrobacter livingstonensis</name>
    <dbReference type="NCBI Taxonomy" id="670078"/>
    <lineage>
        <taxon>Bacteria</taxon>
        <taxon>Bacillati</taxon>
        <taxon>Actinomycetota</taxon>
        <taxon>Actinomycetes</taxon>
        <taxon>Micrococcales</taxon>
        <taxon>Micrococcaceae</taxon>
        <taxon>Arthrobacter</taxon>
    </lineage>
</organism>
<dbReference type="PANTHER" id="PTHR30573:SF0">
    <property type="entry name" value="QUINOLINATE SYNTHASE, CHLOROPLASTIC"/>
    <property type="match status" value="1"/>
</dbReference>
<dbReference type="GO" id="GO:0005829">
    <property type="term" value="C:cytosol"/>
    <property type="evidence" value="ECO:0007669"/>
    <property type="project" value="TreeGrafter"/>
</dbReference>
<evidence type="ECO:0000256" key="1">
    <source>
        <dbReference type="ARBA" id="ARBA00003791"/>
    </source>
</evidence>
<feature type="compositionally biased region" description="Polar residues" evidence="14">
    <location>
        <begin position="1"/>
        <end position="10"/>
    </location>
</feature>
<proteinExistence type="inferred from homology"/>
<dbReference type="OrthoDB" id="9801204at2"/>
<evidence type="ECO:0000256" key="13">
    <source>
        <dbReference type="HAMAP-Rule" id="MF_00569"/>
    </source>
</evidence>
<evidence type="ECO:0000256" key="12">
    <source>
        <dbReference type="ARBA" id="ARBA00073059"/>
    </source>
</evidence>
<dbReference type="Pfam" id="PF02445">
    <property type="entry name" value="NadA"/>
    <property type="match status" value="1"/>
</dbReference>
<comment type="function">
    <text evidence="1 13">Catalyzes the condensation of iminoaspartate with dihydroxyacetone phosphate to form quinolinate.</text>
</comment>
<dbReference type="SUPFAM" id="SSF142754">
    <property type="entry name" value="NadA-like"/>
    <property type="match status" value="1"/>
</dbReference>
<evidence type="ECO:0000256" key="10">
    <source>
        <dbReference type="ARBA" id="ARBA00023014"/>
    </source>
</evidence>
<evidence type="ECO:0000256" key="5">
    <source>
        <dbReference type="ARBA" id="ARBA00022490"/>
    </source>
</evidence>
<dbReference type="GO" id="GO:0046872">
    <property type="term" value="F:metal ion binding"/>
    <property type="evidence" value="ECO:0007669"/>
    <property type="project" value="UniProtKB-KW"/>
</dbReference>
<evidence type="ECO:0000313" key="16">
    <source>
        <dbReference type="Proteomes" id="UP000247832"/>
    </source>
</evidence>
<dbReference type="AlphaFoldDB" id="A0A2V5LAR1"/>
<dbReference type="NCBIfam" id="NF006883">
    <property type="entry name" value="PRK09375.2-4"/>
    <property type="match status" value="1"/>
</dbReference>
<comment type="cofactor">
    <cofactor evidence="13">
        <name>[4Fe-4S] cluster</name>
        <dbReference type="ChEBI" id="CHEBI:49883"/>
    </cofactor>
    <text evidence="13">Binds 1 [4Fe-4S] cluster per subunit.</text>
</comment>
<sequence length="467" mass="50093">MSSVNTTIQLITRDEAERRGKPGRAQTSCDDDLAKGPWEFDLAEALAGTPGYGPGASEADVAPAATPRQGQLPQEYKDASDDELTARIIAAKAELGDRVVVLGHFYQRDEVVRFADFLGDSFQLANAAKAKDTAEAIVFCGVHFMAETADMLSSPHQAVILPNLAAGCSMADMADLPSVEACWAELEALYGTEPDADGRVPVVPVTYMNSSAALKAFCGRHGGIVCTSSNAATVLEWAYERGRRVLFFPDQHLGRNTAKAMGIALEQMPLWNPRLPLGGNGESVMREAKVVLWQGFCSVHKRFTTAQIDQARVDFPGVRVIVHPECPMEVVDAADESGSTDYILKAVQAAPDGSTFAIGTEINMVNRLAAQYPQHTIFCLDPVICPCSTMYRIHPGYLAWVLEGLVRGEVLNQITVPEATAVDARVALERMLAAKPRSVQERSARQAAANTPVPAAATVPAATVPVA</sequence>
<reference evidence="15 16" key="1">
    <citation type="submission" date="2018-05" db="EMBL/GenBank/DDBJ databases">
        <title>Genetic diversity of glacier-inhabiting Cryobacterium bacteria in China and description of Cryobacterium mengkeensis sp. nov. and Arthrobacter glacialis sp. nov.</title>
        <authorList>
            <person name="Liu Q."/>
            <person name="Xin Y.-H."/>
        </authorList>
    </citation>
    <scope>NUCLEOTIDE SEQUENCE [LARGE SCALE GENOMIC DNA]</scope>
    <source>
        <strain evidence="15 16">LI2</strain>
    </source>
</reference>
<evidence type="ECO:0000256" key="2">
    <source>
        <dbReference type="ARBA" id="ARBA00005065"/>
    </source>
</evidence>
<evidence type="ECO:0000256" key="9">
    <source>
        <dbReference type="ARBA" id="ARBA00023004"/>
    </source>
</evidence>
<comment type="similarity">
    <text evidence="13">Belongs to the quinolinate synthase family. Type 3 subfamily.</text>
</comment>
<dbReference type="HAMAP" id="MF_00569">
    <property type="entry name" value="NadA_type3"/>
    <property type="match status" value="1"/>
</dbReference>
<keyword evidence="5 13" id="KW-0963">Cytoplasm</keyword>
<dbReference type="NCBIfam" id="TIGR00550">
    <property type="entry name" value="nadA"/>
    <property type="match status" value="1"/>
</dbReference>
<feature type="binding site" evidence="13">
    <location>
        <position position="228"/>
    </location>
    <ligand>
        <name>iminosuccinate</name>
        <dbReference type="ChEBI" id="CHEBI:77875"/>
    </ligand>
</feature>
<dbReference type="InterPro" id="IPR023515">
    <property type="entry name" value="Quinolinate_synth_A_type3"/>
</dbReference>
<feature type="binding site" evidence="13">
    <location>
        <position position="168"/>
    </location>
    <ligand>
        <name>[4Fe-4S] cluster</name>
        <dbReference type="ChEBI" id="CHEBI:49883"/>
    </ligand>
</feature>
<feature type="binding site" evidence="13">
    <location>
        <position position="297"/>
    </location>
    <ligand>
        <name>[4Fe-4S] cluster</name>
        <dbReference type="ChEBI" id="CHEBI:49883"/>
    </ligand>
</feature>
<feature type="binding site" evidence="13">
    <location>
        <position position="104"/>
    </location>
    <ligand>
        <name>iminosuccinate</name>
        <dbReference type="ChEBI" id="CHEBI:77875"/>
    </ligand>
</feature>
<evidence type="ECO:0000256" key="4">
    <source>
        <dbReference type="ARBA" id="ARBA00022485"/>
    </source>
</evidence>
<feature type="region of interest" description="Disordered" evidence="14">
    <location>
        <begin position="1"/>
        <end position="32"/>
    </location>
</feature>
<evidence type="ECO:0000313" key="15">
    <source>
        <dbReference type="EMBL" id="PYI68741.1"/>
    </source>
</evidence>
<accession>A0A2V5LAR1</accession>
<feature type="binding site" evidence="13">
    <location>
        <begin position="323"/>
        <end position="325"/>
    </location>
    <ligand>
        <name>iminosuccinate</name>
        <dbReference type="ChEBI" id="CHEBI:77875"/>
    </ligand>
</feature>
<dbReference type="UniPathway" id="UPA00253">
    <property type="reaction ID" value="UER00327"/>
</dbReference>
<keyword evidence="9 13" id="KW-0408">Iron</keyword>
<gene>
    <name evidence="13" type="primary">nadA</name>
    <name evidence="15" type="ORF">CVV68_05445</name>
</gene>
<evidence type="ECO:0000256" key="14">
    <source>
        <dbReference type="SAM" id="MobiDB-lite"/>
    </source>
</evidence>
<dbReference type="Proteomes" id="UP000247832">
    <property type="component" value="Unassembled WGS sequence"/>
</dbReference>
<evidence type="ECO:0000256" key="7">
    <source>
        <dbReference type="ARBA" id="ARBA00022679"/>
    </source>
</evidence>
<keyword evidence="10 13" id="KW-0411">Iron-sulfur</keyword>
<keyword evidence="7 13" id="KW-0808">Transferase</keyword>